<protein>
    <submittedName>
        <fullName evidence="2">WGS project CAEQ00000000 data, annotated contig 369</fullName>
    </submittedName>
</protein>
<dbReference type="EMBL" id="CAEQ01002125">
    <property type="protein sequence ID" value="CCD15989.1"/>
    <property type="molecule type" value="Genomic_DNA"/>
</dbReference>
<name>F9WFC1_TRYCI</name>
<feature type="region of interest" description="Disordered" evidence="1">
    <location>
        <begin position="130"/>
        <end position="162"/>
    </location>
</feature>
<evidence type="ECO:0000313" key="2">
    <source>
        <dbReference type="EMBL" id="CCD15989.1"/>
    </source>
</evidence>
<dbReference type="VEuPathDB" id="TriTrypDB:TcIL3000_0_09610"/>
<evidence type="ECO:0000256" key="1">
    <source>
        <dbReference type="SAM" id="MobiDB-lite"/>
    </source>
</evidence>
<accession>F9WFC1</accession>
<sequence>MAGVLRHYTCEAAPKTLPPSHGAQQSKGPYDALQPACGGFGATSSESILRTRGMFSDVSRAICTRRDWLSPSGITSNLLVSSNAAATPTAWQTTPNGAVLKGSCICSEACSDLPSTHALNHRMVCKNNTKTGRGIQQRQENKRGADIDMLPYKYPKPSNCEK</sequence>
<reference evidence="3" key="1">
    <citation type="submission" date="2011-07" db="EMBL/GenBank/DDBJ databases">
        <title>Divergent evolution of antigenic variation in African trypanosomes.</title>
        <authorList>
            <person name="Jackson A.P."/>
            <person name="Berry A."/>
            <person name="Allison H.C."/>
            <person name="Burton P."/>
            <person name="Anderson J."/>
            <person name="Aslett M."/>
            <person name="Brown R."/>
            <person name="Corton N."/>
            <person name="Harris D."/>
            <person name="Hauser H."/>
            <person name="Gamble J."/>
            <person name="Gilderthorp R."/>
            <person name="McQuillan J."/>
            <person name="Quail M.A."/>
            <person name="Sanders M."/>
            <person name="Van Tonder A."/>
            <person name="Ginger M.L."/>
            <person name="Donelson J.E."/>
            <person name="Field M.C."/>
            <person name="Barry J.D."/>
            <person name="Berriman M."/>
            <person name="Hertz-Fowler C."/>
        </authorList>
    </citation>
    <scope>NUCLEOTIDE SEQUENCE [LARGE SCALE GENOMIC DNA]</scope>
    <source>
        <strain evidence="3">IL3000</strain>
    </source>
</reference>
<keyword evidence="3" id="KW-1185">Reference proteome</keyword>
<reference evidence="2 3" key="2">
    <citation type="journal article" date="2012" name="Proc. Natl. Acad. Sci. U.S.A.">
        <title>Antigenic diversity is generated by distinct evolutionary mechanisms in African trypanosome species.</title>
        <authorList>
            <person name="Jackson A.P."/>
            <person name="Berry A."/>
            <person name="Aslett M."/>
            <person name="Allison H.C."/>
            <person name="Burton P."/>
            <person name="Vavrova-Anderson J."/>
            <person name="Brown R."/>
            <person name="Browne H."/>
            <person name="Corton N."/>
            <person name="Hauser H."/>
            <person name="Gamble J."/>
            <person name="Gilderthorp R."/>
            <person name="Marcello L."/>
            <person name="McQuillan J."/>
            <person name="Otto T.D."/>
            <person name="Quail M.A."/>
            <person name="Sanders M.J."/>
            <person name="van Tonder A."/>
            <person name="Ginger M.L."/>
            <person name="Field M.C."/>
            <person name="Barry J.D."/>
            <person name="Hertz-Fowler C."/>
            <person name="Berriman M."/>
        </authorList>
    </citation>
    <scope>NUCLEOTIDE SEQUENCE [LARGE SCALE GENOMIC DNA]</scope>
    <source>
        <strain evidence="2 3">IL3000</strain>
    </source>
</reference>
<comment type="caution">
    <text evidence="2">The sequence shown here is derived from an EMBL/GenBank/DDBJ whole genome shotgun (WGS) entry which is preliminary data.</text>
</comment>
<gene>
    <name evidence="2" type="ORF">TCIL3000_0_09610</name>
</gene>
<dbReference type="AlphaFoldDB" id="F9WFC1"/>
<dbReference type="Proteomes" id="UP000000702">
    <property type="component" value="Unassembled WGS sequence"/>
</dbReference>
<proteinExistence type="predicted"/>
<organism evidence="2 3">
    <name type="scientific">Trypanosoma congolense (strain IL3000)</name>
    <dbReference type="NCBI Taxonomy" id="1068625"/>
    <lineage>
        <taxon>Eukaryota</taxon>
        <taxon>Discoba</taxon>
        <taxon>Euglenozoa</taxon>
        <taxon>Kinetoplastea</taxon>
        <taxon>Metakinetoplastina</taxon>
        <taxon>Trypanosomatida</taxon>
        <taxon>Trypanosomatidae</taxon>
        <taxon>Trypanosoma</taxon>
        <taxon>Nannomonas</taxon>
    </lineage>
</organism>
<evidence type="ECO:0000313" key="3">
    <source>
        <dbReference type="Proteomes" id="UP000000702"/>
    </source>
</evidence>